<gene>
    <name evidence="1" type="primary">jrk-L54</name>
    <name evidence="1" type="ORF">Hamer_G014066</name>
</gene>
<dbReference type="Proteomes" id="UP000747542">
    <property type="component" value="Unassembled WGS sequence"/>
</dbReference>
<evidence type="ECO:0000313" key="1">
    <source>
        <dbReference type="EMBL" id="KAG7161424.1"/>
    </source>
</evidence>
<dbReference type="AlphaFoldDB" id="A0A8J5JXX3"/>
<evidence type="ECO:0000313" key="2">
    <source>
        <dbReference type="Proteomes" id="UP000747542"/>
    </source>
</evidence>
<reference evidence="1" key="1">
    <citation type="journal article" date="2021" name="Sci. Adv.">
        <title>The American lobster genome reveals insights on longevity, neural, and immune adaptations.</title>
        <authorList>
            <person name="Polinski J.M."/>
            <person name="Zimin A.V."/>
            <person name="Clark K.F."/>
            <person name="Kohn A.B."/>
            <person name="Sadowski N."/>
            <person name="Timp W."/>
            <person name="Ptitsyn A."/>
            <person name="Khanna P."/>
            <person name="Romanova D.Y."/>
            <person name="Williams P."/>
            <person name="Greenwood S.J."/>
            <person name="Moroz L.L."/>
            <person name="Walt D.R."/>
            <person name="Bodnar A.G."/>
        </authorList>
    </citation>
    <scope>NUCLEOTIDE SEQUENCE</scope>
    <source>
        <strain evidence="1">GMGI-L3</strain>
    </source>
</reference>
<dbReference type="EMBL" id="JAHLQT010029499">
    <property type="protein sequence ID" value="KAG7161424.1"/>
    <property type="molecule type" value="Genomic_DNA"/>
</dbReference>
<organism evidence="1 2">
    <name type="scientific">Homarus americanus</name>
    <name type="common">American lobster</name>
    <dbReference type="NCBI Taxonomy" id="6706"/>
    <lineage>
        <taxon>Eukaryota</taxon>
        <taxon>Metazoa</taxon>
        <taxon>Ecdysozoa</taxon>
        <taxon>Arthropoda</taxon>
        <taxon>Crustacea</taxon>
        <taxon>Multicrustacea</taxon>
        <taxon>Malacostraca</taxon>
        <taxon>Eumalacostraca</taxon>
        <taxon>Eucarida</taxon>
        <taxon>Decapoda</taxon>
        <taxon>Pleocyemata</taxon>
        <taxon>Astacidea</taxon>
        <taxon>Nephropoidea</taxon>
        <taxon>Nephropidae</taxon>
        <taxon>Homarus</taxon>
    </lineage>
</organism>
<protein>
    <submittedName>
        <fullName evidence="1">Putative Jerky protein-like 54</fullName>
    </submittedName>
</protein>
<accession>A0A8J5JXX3</accession>
<comment type="caution">
    <text evidence="1">The sequence shown here is derived from an EMBL/GenBank/DDBJ whole genome shotgun (WGS) entry which is preliminary data.</text>
</comment>
<proteinExistence type="predicted"/>
<keyword evidence="2" id="KW-1185">Reference proteome</keyword>
<sequence>MRLVEHCRSGQQWLVNLWRNSKWDFFRVQLNAADIEEWIHIDDDIEVAATFTDQEIIESITTPEKIEEKCSEESGEEDDKVEEKISWAAAEKGIETVIKFVEQNHSFSLQDVMHAHMVQNNLITKKLQSRKQGDIRKYLKKAVSSNAADTVEAASVPSTSSAADDIEVVEINE</sequence>
<name>A0A8J5JXX3_HOMAM</name>